<organism evidence="1">
    <name type="scientific">hydrothermal vent metagenome</name>
    <dbReference type="NCBI Taxonomy" id="652676"/>
    <lineage>
        <taxon>unclassified sequences</taxon>
        <taxon>metagenomes</taxon>
        <taxon>ecological metagenomes</taxon>
    </lineage>
</organism>
<gene>
    <name evidence="1" type="ORF">MNB_SM-4-156</name>
</gene>
<accession>A0A1W1BG92</accession>
<dbReference type="AlphaFoldDB" id="A0A1W1BG92"/>
<sequence length="132" mass="15119">MVVVETKDIFTLNSLKKLQKLHTSLQDNIPHLNDITSLINARNTRGEGESIIVEDLFDTFPRTQEELQKIKKTALNNKMYENLLFNTALNFTTIILEPSAYEDQETGNELAGFGEDIVEENIEFLSQNCKRI</sequence>
<name>A0A1W1BG92_9ZZZZ</name>
<proteinExistence type="predicted"/>
<evidence type="ECO:0000313" key="1">
    <source>
        <dbReference type="EMBL" id="SFV52498.1"/>
    </source>
</evidence>
<reference evidence="1" key="1">
    <citation type="submission" date="2016-10" db="EMBL/GenBank/DDBJ databases">
        <authorList>
            <person name="de Groot N.N."/>
        </authorList>
    </citation>
    <scope>NUCLEOTIDE SEQUENCE</scope>
</reference>
<dbReference type="EMBL" id="FPHF01000018">
    <property type="protein sequence ID" value="SFV52498.1"/>
    <property type="molecule type" value="Genomic_DNA"/>
</dbReference>
<protein>
    <submittedName>
        <fullName evidence="1">Exporter of the RND superfamily protein-like protein</fullName>
    </submittedName>
</protein>